<accession>A0ABU3HUA0</accession>
<name>A0ABU3HUA0_9ACTN</name>
<proteinExistence type="predicted"/>
<reference evidence="1" key="1">
    <citation type="submission" date="2024-05" db="EMBL/GenBank/DDBJ databases">
        <title>30 novel species of actinomycetes from the DSMZ collection.</title>
        <authorList>
            <person name="Nouioui I."/>
        </authorList>
    </citation>
    <scope>NUCLEOTIDE SEQUENCE</scope>
    <source>
        <strain evidence="1">DSM 41972</strain>
    </source>
</reference>
<organism evidence="1 2">
    <name type="scientific">Streptomyces althioticus subsp. attaecolombicae</name>
    <dbReference type="NCBI Taxonomy" id="3075534"/>
    <lineage>
        <taxon>Bacteria</taxon>
        <taxon>Bacillati</taxon>
        <taxon>Actinomycetota</taxon>
        <taxon>Actinomycetes</taxon>
        <taxon>Kitasatosporales</taxon>
        <taxon>Streptomycetaceae</taxon>
        <taxon>Streptomyces</taxon>
        <taxon>Streptomyces althioticus group</taxon>
    </lineage>
</organism>
<dbReference type="EMBL" id="JAVSGH010000004">
    <property type="protein sequence ID" value="MDT3724214.1"/>
    <property type="molecule type" value="Genomic_DNA"/>
</dbReference>
<dbReference type="RefSeq" id="WP_337674263.1">
    <property type="nucleotide sequence ID" value="NZ_JAVSGH010000004.1"/>
</dbReference>
<evidence type="ECO:0000313" key="2">
    <source>
        <dbReference type="Proteomes" id="UP001181313"/>
    </source>
</evidence>
<comment type="caution">
    <text evidence="1">The sequence shown here is derived from an EMBL/GenBank/DDBJ whole genome shotgun (WGS) entry which is preliminary data.</text>
</comment>
<evidence type="ECO:0000313" key="1">
    <source>
        <dbReference type="EMBL" id="MDT3724214.1"/>
    </source>
</evidence>
<keyword evidence="2" id="KW-1185">Reference proteome</keyword>
<sequence length="113" mass="12214">MRLRTEEFRPRAGRYAFRVVQPAVHARTLFLFGARDTFAAASVCVSEAAGFGPLAKGAAKGHDVLRASLTALLPLSRGRGTELDIGFRACPPLAHFTPPGRSARRRRRTAASP</sequence>
<dbReference type="Proteomes" id="UP001181313">
    <property type="component" value="Unassembled WGS sequence"/>
</dbReference>
<protein>
    <submittedName>
        <fullName evidence="1">Uncharacterized protein</fullName>
    </submittedName>
</protein>
<gene>
    <name evidence="1" type="ORF">ROS62_04645</name>
</gene>